<name>A0A835H2B5_9MAGN</name>
<feature type="region of interest" description="Disordered" evidence="9">
    <location>
        <begin position="1"/>
        <end position="27"/>
    </location>
</feature>
<dbReference type="Proteomes" id="UP000631114">
    <property type="component" value="Unassembled WGS sequence"/>
</dbReference>
<dbReference type="GO" id="GO:0005634">
    <property type="term" value="C:nucleus"/>
    <property type="evidence" value="ECO:0007669"/>
    <property type="project" value="UniProtKB-SubCell"/>
</dbReference>
<evidence type="ECO:0000256" key="8">
    <source>
        <dbReference type="RuleBase" id="RU004549"/>
    </source>
</evidence>
<keyword evidence="6 8" id="KW-0539">Nucleus</keyword>
<dbReference type="PANTHER" id="PTHR31734:SF94">
    <property type="entry name" value="AUXIN-RESPONSIVE PROTEIN IAA30"/>
    <property type="match status" value="1"/>
</dbReference>
<evidence type="ECO:0000256" key="9">
    <source>
        <dbReference type="SAM" id="MobiDB-lite"/>
    </source>
</evidence>
<dbReference type="SUPFAM" id="SSF54277">
    <property type="entry name" value="CAD &amp; PB1 domains"/>
    <property type="match status" value="1"/>
</dbReference>
<dbReference type="AlphaFoldDB" id="A0A835H2B5"/>
<accession>A0A835H2B5</accession>
<evidence type="ECO:0000313" key="11">
    <source>
        <dbReference type="EMBL" id="KAF9591704.1"/>
    </source>
</evidence>
<dbReference type="InterPro" id="IPR003311">
    <property type="entry name" value="AUX_IAA"/>
</dbReference>
<gene>
    <name evidence="11" type="ORF">IFM89_005695</name>
</gene>
<dbReference type="InterPro" id="IPR053793">
    <property type="entry name" value="PB1-like"/>
</dbReference>
<keyword evidence="3 8" id="KW-0678">Repressor</keyword>
<evidence type="ECO:0000256" key="4">
    <source>
        <dbReference type="ARBA" id="ARBA00023015"/>
    </source>
</evidence>
<reference evidence="11 12" key="1">
    <citation type="submission" date="2020-10" db="EMBL/GenBank/DDBJ databases">
        <title>The Coptis chinensis genome and diversification of protoberbering-type alkaloids.</title>
        <authorList>
            <person name="Wang B."/>
            <person name="Shu S."/>
            <person name="Song C."/>
            <person name="Liu Y."/>
        </authorList>
    </citation>
    <scope>NUCLEOTIDE SEQUENCE [LARGE SCALE GENOMIC DNA]</scope>
    <source>
        <strain evidence="11">HL-2020</strain>
        <tissue evidence="11">Leaf</tissue>
    </source>
</reference>
<keyword evidence="12" id="KW-1185">Reference proteome</keyword>
<evidence type="ECO:0000256" key="5">
    <source>
        <dbReference type="ARBA" id="ARBA00023163"/>
    </source>
</evidence>
<feature type="compositionally biased region" description="Low complexity" evidence="9">
    <location>
        <begin position="7"/>
        <end position="26"/>
    </location>
</feature>
<organism evidence="11 12">
    <name type="scientific">Coptis chinensis</name>
    <dbReference type="NCBI Taxonomy" id="261450"/>
    <lineage>
        <taxon>Eukaryota</taxon>
        <taxon>Viridiplantae</taxon>
        <taxon>Streptophyta</taxon>
        <taxon>Embryophyta</taxon>
        <taxon>Tracheophyta</taxon>
        <taxon>Spermatophyta</taxon>
        <taxon>Magnoliopsida</taxon>
        <taxon>Ranunculales</taxon>
        <taxon>Ranunculaceae</taxon>
        <taxon>Coptidoideae</taxon>
        <taxon>Coptis</taxon>
    </lineage>
</organism>
<dbReference type="GO" id="GO:0009734">
    <property type="term" value="P:auxin-activated signaling pathway"/>
    <property type="evidence" value="ECO:0007669"/>
    <property type="project" value="UniProtKB-UniRule"/>
</dbReference>
<dbReference type="PROSITE" id="PS51745">
    <property type="entry name" value="PB1"/>
    <property type="match status" value="1"/>
</dbReference>
<dbReference type="OrthoDB" id="652411at2759"/>
<dbReference type="InterPro" id="IPR033389">
    <property type="entry name" value="AUX/IAA_dom"/>
</dbReference>
<proteinExistence type="inferred from homology"/>
<dbReference type="Pfam" id="PF02309">
    <property type="entry name" value="AUX_IAA"/>
    <property type="match status" value="1"/>
</dbReference>
<comment type="caution">
    <text evidence="11">The sequence shown here is derived from an EMBL/GenBank/DDBJ whole genome shotgun (WGS) entry which is preliminary data.</text>
</comment>
<evidence type="ECO:0000256" key="3">
    <source>
        <dbReference type="ARBA" id="ARBA00022491"/>
    </source>
</evidence>
<comment type="subunit">
    <text evidence="8">Homodimers and heterodimers.</text>
</comment>
<keyword evidence="7 8" id="KW-0927">Auxin signaling pathway</keyword>
<evidence type="ECO:0000313" key="12">
    <source>
        <dbReference type="Proteomes" id="UP000631114"/>
    </source>
</evidence>
<dbReference type="Gene3D" id="3.10.20.90">
    <property type="entry name" value="Phosphatidylinositol 3-kinase Catalytic Subunit, Chain A, domain 1"/>
    <property type="match status" value="1"/>
</dbReference>
<comment type="subcellular location">
    <subcellularLocation>
        <location evidence="1 8">Nucleus</location>
    </subcellularLocation>
</comment>
<comment type="function">
    <text evidence="8">Aux/IAA proteins are short-lived transcriptional factors that function as repressors of early auxin response genes at low auxin concentrations.</text>
</comment>
<evidence type="ECO:0000256" key="1">
    <source>
        <dbReference type="ARBA" id="ARBA00004123"/>
    </source>
</evidence>
<dbReference type="PANTHER" id="PTHR31734">
    <property type="entry name" value="AUXIN-RESPONSIVE PROTEIN IAA17"/>
    <property type="match status" value="1"/>
</dbReference>
<evidence type="ECO:0000256" key="2">
    <source>
        <dbReference type="ARBA" id="ARBA00006728"/>
    </source>
</evidence>
<comment type="similarity">
    <text evidence="2 8">Belongs to the Aux/IAA family.</text>
</comment>
<evidence type="ECO:0000259" key="10">
    <source>
        <dbReference type="PROSITE" id="PS51745"/>
    </source>
</evidence>
<protein>
    <recommendedName>
        <fullName evidence="8">Auxin-responsive protein</fullName>
    </recommendedName>
</protein>
<dbReference type="GO" id="GO:0006355">
    <property type="term" value="P:regulation of DNA-templated transcription"/>
    <property type="evidence" value="ECO:0007669"/>
    <property type="project" value="InterPro"/>
</dbReference>
<dbReference type="EMBL" id="JADFTS010000008">
    <property type="protein sequence ID" value="KAF9591704.1"/>
    <property type="molecule type" value="Genomic_DNA"/>
</dbReference>
<evidence type="ECO:0000256" key="7">
    <source>
        <dbReference type="ARBA" id="ARBA00023294"/>
    </source>
</evidence>
<keyword evidence="5 8" id="KW-0804">Transcription</keyword>
<keyword evidence="4 8" id="KW-0805">Transcription regulation</keyword>
<evidence type="ECO:0000256" key="6">
    <source>
        <dbReference type="ARBA" id="ARBA00023242"/>
    </source>
</evidence>
<feature type="domain" description="PB1" evidence="10">
    <location>
        <begin position="85"/>
        <end position="176"/>
    </location>
</feature>
<sequence>MGRTTHSSSSSINSSSHPSLSSASSSFKPMTDISTNLSLGLSISTSSQHGNSSNSRNEEVNWPPIKPLLRSMLADQKRNYPHRSTFFVKVYMEGIVIGRKVDLYAHHNYDGLIRTLRRMFKTTTIRFPADIHHVQNDSDHLLTYEDKEGDWMMVGDVPWDLFLTSVKKLKISIAVKC</sequence>